<comment type="function">
    <text evidence="1">Mitochondrial transporter that mediates uptake of thiamine pyrophosphate (ThPP) into mitochondria.</text>
</comment>
<gene>
    <name evidence="12" type="ORF">CTRG_05113</name>
</gene>
<dbReference type="GO" id="GO:0015230">
    <property type="term" value="F:FAD transmembrane transporter activity"/>
    <property type="evidence" value="ECO:0007669"/>
    <property type="project" value="EnsemblFungi"/>
</dbReference>
<keyword evidence="5 11" id="KW-0813">Transport</keyword>
<dbReference type="Proteomes" id="UP000002037">
    <property type="component" value="Unassembled WGS sequence"/>
</dbReference>
<evidence type="ECO:0000256" key="2">
    <source>
        <dbReference type="ARBA" id="ARBA00004141"/>
    </source>
</evidence>
<evidence type="ECO:0000256" key="5">
    <source>
        <dbReference type="ARBA" id="ARBA00022448"/>
    </source>
</evidence>
<organism evidence="12 13">
    <name type="scientific">Candida tropicalis (strain ATCC MYA-3404 / T1)</name>
    <name type="common">Yeast</name>
    <dbReference type="NCBI Taxonomy" id="294747"/>
    <lineage>
        <taxon>Eukaryota</taxon>
        <taxon>Fungi</taxon>
        <taxon>Dikarya</taxon>
        <taxon>Ascomycota</taxon>
        <taxon>Saccharomycotina</taxon>
        <taxon>Pichiomycetes</taxon>
        <taxon>Debaryomycetaceae</taxon>
        <taxon>Candida/Lodderomyces clade</taxon>
        <taxon>Candida</taxon>
    </lineage>
</organism>
<dbReference type="AlphaFoldDB" id="C5MGC0"/>
<reference evidence="12 13" key="1">
    <citation type="journal article" date="2009" name="Nature">
        <title>Evolution of pathogenicity and sexual reproduction in eight Candida genomes.</title>
        <authorList>
            <person name="Butler G."/>
            <person name="Rasmussen M.D."/>
            <person name="Lin M.F."/>
            <person name="Santos M.A."/>
            <person name="Sakthikumar S."/>
            <person name="Munro C.A."/>
            <person name="Rheinbay E."/>
            <person name="Grabherr M."/>
            <person name="Forche A."/>
            <person name="Reedy J.L."/>
            <person name="Agrafioti I."/>
            <person name="Arnaud M.B."/>
            <person name="Bates S."/>
            <person name="Brown A.J."/>
            <person name="Brunke S."/>
            <person name="Costanzo M.C."/>
            <person name="Fitzpatrick D.A."/>
            <person name="de Groot P.W."/>
            <person name="Harris D."/>
            <person name="Hoyer L.L."/>
            <person name="Hube B."/>
            <person name="Klis F.M."/>
            <person name="Kodira C."/>
            <person name="Lennard N."/>
            <person name="Logue M.E."/>
            <person name="Martin R."/>
            <person name="Neiman A.M."/>
            <person name="Nikolaou E."/>
            <person name="Quail M.A."/>
            <person name="Quinn J."/>
            <person name="Santos M.C."/>
            <person name="Schmitzberger F.F."/>
            <person name="Sherlock G."/>
            <person name="Shah P."/>
            <person name="Silverstein K.A."/>
            <person name="Skrzypek M.S."/>
            <person name="Soll D."/>
            <person name="Staggs R."/>
            <person name="Stansfield I."/>
            <person name="Stumpf M.P."/>
            <person name="Sudbery P.E."/>
            <person name="Srikantha T."/>
            <person name="Zeng Q."/>
            <person name="Berman J."/>
            <person name="Berriman M."/>
            <person name="Heitman J."/>
            <person name="Gow N.A."/>
            <person name="Lorenz M.C."/>
            <person name="Birren B.W."/>
            <person name="Kellis M."/>
            <person name="Cuomo C.A."/>
        </authorList>
    </citation>
    <scope>NUCLEOTIDE SEQUENCE [LARGE SCALE GENOMIC DNA]</scope>
    <source>
        <strain evidence="13">ATCC MYA-3404 / T1</strain>
    </source>
</reference>
<dbReference type="Pfam" id="PF00153">
    <property type="entry name" value="Mito_carr"/>
    <property type="match status" value="3"/>
</dbReference>
<dbReference type="VEuPathDB" id="FungiDB:CTRG_05113"/>
<evidence type="ECO:0000313" key="13">
    <source>
        <dbReference type="Proteomes" id="UP000002037"/>
    </source>
</evidence>
<dbReference type="SUPFAM" id="SSF103506">
    <property type="entry name" value="Mitochondrial carrier"/>
    <property type="match status" value="1"/>
</dbReference>
<evidence type="ECO:0000256" key="10">
    <source>
        <dbReference type="PROSITE-ProRule" id="PRU00282"/>
    </source>
</evidence>
<sequence length="253" mass="28424">MPVDDLIAGLSAGFCTTIVTHPLDVIKIRLQLSENSSLVSTIRSLHGSYYRGIMPNLIGNISAWGLYFSLYGEFKKIIDVHNPSINYFSASVMAGLSTSIITNPIWVLKTRILGSNEYKSMIDGIKQMLNKEGISSFWKGTIPSLFQVFQASLQITIYDNIKQHFNIHDDLTTLYASATSKIISTLIMYPTQVVRARLQNSHKKSTISKVVRELYSDRRLTSFYRGLSANIIRVVPATCITFVVYEKVKRALS</sequence>
<dbReference type="InterPro" id="IPR023395">
    <property type="entry name" value="MCP_dom_sf"/>
</dbReference>
<dbReference type="OrthoDB" id="428293at2759"/>
<keyword evidence="13" id="KW-1185">Reference proteome</keyword>
<evidence type="ECO:0000313" key="12">
    <source>
        <dbReference type="EMBL" id="EER31383.1"/>
    </source>
</evidence>
<protein>
    <recommendedName>
        <fullName evidence="4">Mitochondrial thiamine pyrophosphate carrier 1</fullName>
    </recommendedName>
</protein>
<feature type="repeat" description="Solcar" evidence="10">
    <location>
        <begin position="168"/>
        <end position="251"/>
    </location>
</feature>
<keyword evidence="8" id="KW-1133">Transmembrane helix</keyword>
<dbReference type="KEGG" id="ctp:CTRG_05113"/>
<comment type="subcellular location">
    <subcellularLocation>
        <location evidence="2">Membrane</location>
        <topology evidence="2">Multi-pass membrane protein</topology>
    </subcellularLocation>
</comment>
<keyword evidence="6 10" id="KW-0812">Transmembrane</keyword>
<dbReference type="GO" id="GO:0016020">
    <property type="term" value="C:membrane"/>
    <property type="evidence" value="ECO:0007669"/>
    <property type="project" value="UniProtKB-SubCell"/>
</dbReference>
<dbReference type="EMBL" id="GG692401">
    <property type="protein sequence ID" value="EER31383.1"/>
    <property type="molecule type" value="Genomic_DNA"/>
</dbReference>
<dbReference type="eggNOG" id="KOG0764">
    <property type="taxonomic scope" value="Eukaryota"/>
</dbReference>
<name>C5MGC0_CANTT</name>
<evidence type="ECO:0000256" key="1">
    <source>
        <dbReference type="ARBA" id="ARBA00002238"/>
    </source>
</evidence>
<evidence type="ECO:0000256" key="4">
    <source>
        <dbReference type="ARBA" id="ARBA00021935"/>
    </source>
</evidence>
<dbReference type="RefSeq" id="XP_002550815.1">
    <property type="nucleotide sequence ID" value="XM_002550769.1"/>
</dbReference>
<feature type="repeat" description="Solcar" evidence="10">
    <location>
        <begin position="82"/>
        <end position="164"/>
    </location>
</feature>
<evidence type="ECO:0000256" key="8">
    <source>
        <dbReference type="ARBA" id="ARBA00022989"/>
    </source>
</evidence>
<keyword evidence="9 10" id="KW-0472">Membrane</keyword>
<dbReference type="GO" id="GO:0005739">
    <property type="term" value="C:mitochondrion"/>
    <property type="evidence" value="ECO:0007669"/>
    <property type="project" value="EnsemblFungi"/>
</dbReference>
<evidence type="ECO:0000256" key="9">
    <source>
        <dbReference type="ARBA" id="ARBA00023136"/>
    </source>
</evidence>
<feature type="repeat" description="Solcar" evidence="10">
    <location>
        <begin position="3"/>
        <end position="77"/>
    </location>
</feature>
<comment type="similarity">
    <text evidence="3 11">Belongs to the mitochondrial carrier (TC 2.A.29) family.</text>
</comment>
<evidence type="ECO:0000256" key="6">
    <source>
        <dbReference type="ARBA" id="ARBA00022692"/>
    </source>
</evidence>
<dbReference type="HOGENOM" id="CLU_015166_6_4_1"/>
<evidence type="ECO:0000256" key="7">
    <source>
        <dbReference type="ARBA" id="ARBA00022737"/>
    </source>
</evidence>
<dbReference type="Gene3D" id="1.50.40.10">
    <property type="entry name" value="Mitochondrial carrier domain"/>
    <property type="match status" value="2"/>
</dbReference>
<dbReference type="GeneID" id="8299269"/>
<dbReference type="PROSITE" id="PS50920">
    <property type="entry name" value="SOLCAR"/>
    <property type="match status" value="3"/>
</dbReference>
<dbReference type="STRING" id="294747.C5MGC0"/>
<dbReference type="InterPro" id="IPR018108">
    <property type="entry name" value="MCP_transmembrane"/>
</dbReference>
<proteinExistence type="inferred from homology"/>
<evidence type="ECO:0000256" key="3">
    <source>
        <dbReference type="ARBA" id="ARBA00006375"/>
    </source>
</evidence>
<evidence type="ECO:0000256" key="11">
    <source>
        <dbReference type="RuleBase" id="RU000488"/>
    </source>
</evidence>
<dbReference type="InterPro" id="IPR044712">
    <property type="entry name" value="SLC25A32-like"/>
</dbReference>
<accession>C5MGC0</accession>
<dbReference type="PANTHER" id="PTHR45683">
    <property type="entry name" value="MITOCHONDRIAL NICOTINAMIDE ADENINE DINUCLEOTIDE TRANSPORTER 1-RELATED-RELATED"/>
    <property type="match status" value="1"/>
</dbReference>
<keyword evidence="7" id="KW-0677">Repeat</keyword>